<evidence type="ECO:0000313" key="3">
    <source>
        <dbReference type="Proteomes" id="UP000178912"/>
    </source>
</evidence>
<dbReference type="EMBL" id="FJUX01000082">
    <property type="protein sequence ID" value="CZT06035.1"/>
    <property type="molecule type" value="Genomic_DNA"/>
</dbReference>
<keyword evidence="1" id="KW-0732">Signal</keyword>
<feature type="signal peptide" evidence="1">
    <location>
        <begin position="1"/>
        <end position="18"/>
    </location>
</feature>
<proteinExistence type="predicted"/>
<dbReference type="AlphaFoldDB" id="A0A1E1L6D5"/>
<organism evidence="2 3">
    <name type="scientific">Rhynchosporium agropyri</name>
    <dbReference type="NCBI Taxonomy" id="914238"/>
    <lineage>
        <taxon>Eukaryota</taxon>
        <taxon>Fungi</taxon>
        <taxon>Dikarya</taxon>
        <taxon>Ascomycota</taxon>
        <taxon>Pezizomycotina</taxon>
        <taxon>Leotiomycetes</taxon>
        <taxon>Helotiales</taxon>
        <taxon>Ploettnerulaceae</taxon>
        <taxon>Rhynchosporium</taxon>
    </lineage>
</organism>
<evidence type="ECO:0000313" key="2">
    <source>
        <dbReference type="EMBL" id="CZT06035.1"/>
    </source>
</evidence>
<gene>
    <name evidence="2" type="ORF">RAG0_11883</name>
</gene>
<evidence type="ECO:0000256" key="1">
    <source>
        <dbReference type="SAM" id="SignalP"/>
    </source>
</evidence>
<reference evidence="3" key="1">
    <citation type="submission" date="2016-03" db="EMBL/GenBank/DDBJ databases">
        <authorList>
            <person name="Guldener U."/>
        </authorList>
    </citation>
    <scope>NUCLEOTIDE SEQUENCE [LARGE SCALE GENOMIC DNA]</scope>
    <source>
        <strain evidence="3">04CH-RAC-A.6.1</strain>
    </source>
</reference>
<sequence length="83" mass="8938">MHFSALLILGASLAASAAITTTALDNCRHSLTYCGDGLLRKVLNKRPTKTISIIRPFGVEAMMMCRLRDTVGLGGVLMGEWAE</sequence>
<dbReference type="Proteomes" id="UP000178912">
    <property type="component" value="Unassembled WGS sequence"/>
</dbReference>
<name>A0A1E1L6D5_9HELO</name>
<protein>
    <submittedName>
        <fullName evidence="2">Uncharacterized protein</fullName>
    </submittedName>
</protein>
<accession>A0A1E1L6D5</accession>
<keyword evidence="3" id="KW-1185">Reference proteome</keyword>
<feature type="chain" id="PRO_5009446825" evidence="1">
    <location>
        <begin position="19"/>
        <end position="83"/>
    </location>
</feature>